<keyword evidence="2" id="KW-1185">Reference proteome</keyword>
<dbReference type="KEGG" id="tet:TTHERM_00129940"/>
<protein>
    <submittedName>
        <fullName evidence="1">Uncharacterized protein</fullName>
    </submittedName>
</protein>
<accession>I7MEF2</accession>
<reference evidence="2" key="1">
    <citation type="journal article" date="2006" name="PLoS Biol.">
        <title>Macronuclear genome sequence of the ciliate Tetrahymena thermophila, a model eukaryote.</title>
        <authorList>
            <person name="Eisen J.A."/>
            <person name="Coyne R.S."/>
            <person name="Wu M."/>
            <person name="Wu D."/>
            <person name="Thiagarajan M."/>
            <person name="Wortman J.R."/>
            <person name="Badger J.H."/>
            <person name="Ren Q."/>
            <person name="Amedeo P."/>
            <person name="Jones K.M."/>
            <person name="Tallon L.J."/>
            <person name="Delcher A.L."/>
            <person name="Salzberg S.L."/>
            <person name="Silva J.C."/>
            <person name="Haas B.J."/>
            <person name="Majoros W.H."/>
            <person name="Farzad M."/>
            <person name="Carlton J.M."/>
            <person name="Smith R.K. Jr."/>
            <person name="Garg J."/>
            <person name="Pearlman R.E."/>
            <person name="Karrer K.M."/>
            <person name="Sun L."/>
            <person name="Manning G."/>
            <person name="Elde N.C."/>
            <person name="Turkewitz A.P."/>
            <person name="Asai D.J."/>
            <person name="Wilkes D.E."/>
            <person name="Wang Y."/>
            <person name="Cai H."/>
            <person name="Collins K."/>
            <person name="Stewart B.A."/>
            <person name="Lee S.R."/>
            <person name="Wilamowska K."/>
            <person name="Weinberg Z."/>
            <person name="Ruzzo W.L."/>
            <person name="Wloga D."/>
            <person name="Gaertig J."/>
            <person name="Frankel J."/>
            <person name="Tsao C.-C."/>
            <person name="Gorovsky M.A."/>
            <person name="Keeling P.J."/>
            <person name="Waller R.F."/>
            <person name="Patron N.J."/>
            <person name="Cherry J.M."/>
            <person name="Stover N.A."/>
            <person name="Krieger C.J."/>
            <person name="del Toro C."/>
            <person name="Ryder H.F."/>
            <person name="Williamson S.C."/>
            <person name="Barbeau R.A."/>
            <person name="Hamilton E.P."/>
            <person name="Orias E."/>
        </authorList>
    </citation>
    <scope>NUCLEOTIDE SEQUENCE [LARGE SCALE GENOMIC DNA]</scope>
    <source>
        <strain evidence="2">SB210</strain>
    </source>
</reference>
<dbReference type="HOGENOM" id="CLU_2215260_0_0_1"/>
<sequence>MNNQRATKNLWREFMRISNKQLKKINDKDFTEFVRSLKYSERGLKTIKQLSKCSENVKEKRLAEKYITQIINQLKIQKIIVKRTGIPNGVEQALCLYIKFYDIISQD</sequence>
<dbReference type="EMBL" id="GG662699">
    <property type="protein sequence ID" value="EAR96217.1"/>
    <property type="molecule type" value="Genomic_DNA"/>
</dbReference>
<organism evidence="1 2">
    <name type="scientific">Tetrahymena thermophila (strain SB210)</name>
    <dbReference type="NCBI Taxonomy" id="312017"/>
    <lineage>
        <taxon>Eukaryota</taxon>
        <taxon>Sar</taxon>
        <taxon>Alveolata</taxon>
        <taxon>Ciliophora</taxon>
        <taxon>Intramacronucleata</taxon>
        <taxon>Oligohymenophorea</taxon>
        <taxon>Hymenostomatida</taxon>
        <taxon>Tetrahymenina</taxon>
        <taxon>Tetrahymenidae</taxon>
        <taxon>Tetrahymena</taxon>
    </lineage>
</organism>
<dbReference type="Proteomes" id="UP000009168">
    <property type="component" value="Unassembled WGS sequence"/>
</dbReference>
<proteinExistence type="predicted"/>
<dbReference type="RefSeq" id="XP_001016462.1">
    <property type="nucleotide sequence ID" value="XM_001016462.1"/>
</dbReference>
<gene>
    <name evidence="1" type="ORF">TTHERM_00129940</name>
</gene>
<dbReference type="InParanoid" id="I7MEF2"/>
<evidence type="ECO:0000313" key="1">
    <source>
        <dbReference type="EMBL" id="EAR96217.1"/>
    </source>
</evidence>
<evidence type="ECO:0000313" key="2">
    <source>
        <dbReference type="Proteomes" id="UP000009168"/>
    </source>
</evidence>
<dbReference type="AlphaFoldDB" id="I7MEF2"/>
<dbReference type="GeneID" id="7829992"/>
<name>I7MEF2_TETTS</name>